<sequence length="88" mass="9520">MGSGRIKVGGKTFTAAQWSKKQHPVTKVAGAVTKTQTRTRTLAPKRMLPVRKSVPGRKAVPVLPIAAKPVMKQSTTSTTIRRIRDIGT</sequence>
<proteinExistence type="predicted"/>
<evidence type="ECO:0000313" key="1">
    <source>
        <dbReference type="EMBL" id="KKK51507.1"/>
    </source>
</evidence>
<comment type="caution">
    <text evidence="1">The sequence shown here is derived from an EMBL/GenBank/DDBJ whole genome shotgun (WGS) entry which is preliminary data.</text>
</comment>
<dbReference type="EMBL" id="LAZR01067477">
    <property type="protein sequence ID" value="KKK51507.1"/>
    <property type="molecule type" value="Genomic_DNA"/>
</dbReference>
<name>A0A0F8W456_9ZZZZ</name>
<gene>
    <name evidence="1" type="ORF">LCGC14_3114250</name>
</gene>
<organism evidence="1">
    <name type="scientific">marine sediment metagenome</name>
    <dbReference type="NCBI Taxonomy" id="412755"/>
    <lineage>
        <taxon>unclassified sequences</taxon>
        <taxon>metagenomes</taxon>
        <taxon>ecological metagenomes</taxon>
    </lineage>
</organism>
<reference evidence="1" key="1">
    <citation type="journal article" date="2015" name="Nature">
        <title>Complex archaea that bridge the gap between prokaryotes and eukaryotes.</title>
        <authorList>
            <person name="Spang A."/>
            <person name="Saw J.H."/>
            <person name="Jorgensen S.L."/>
            <person name="Zaremba-Niedzwiedzka K."/>
            <person name="Martijn J."/>
            <person name="Lind A.E."/>
            <person name="van Eijk R."/>
            <person name="Schleper C."/>
            <person name="Guy L."/>
            <person name="Ettema T.J."/>
        </authorList>
    </citation>
    <scope>NUCLEOTIDE SEQUENCE</scope>
</reference>
<accession>A0A0F8W456</accession>
<protein>
    <submittedName>
        <fullName evidence="1">Uncharacterized protein</fullName>
    </submittedName>
</protein>
<dbReference type="AlphaFoldDB" id="A0A0F8W456"/>
<feature type="non-terminal residue" evidence="1">
    <location>
        <position position="88"/>
    </location>
</feature>